<sequence>MLNRFGSSTLTFPVPVSKRFPKILFKLASGWSLTIVNMVKIINLKKTLQGFLPQIEEKWSSGEKEEVTFQMKGSGQSATLILGKDCSIEEKKCKNLISLSEKDMAGLFFNFIPVICFSLGNLSFILNKIFPLDFFIWPLDHI</sequence>
<protein>
    <recommendedName>
        <fullName evidence="3">SCP2 domain-containing protein</fullName>
    </recommendedName>
</protein>
<reference evidence="2" key="1">
    <citation type="journal article" date="2014" name="Front. Microbiol.">
        <title>High frequency of phylogenetically diverse reductive dehalogenase-homologous genes in deep subseafloor sedimentary metagenomes.</title>
        <authorList>
            <person name="Kawai M."/>
            <person name="Futagami T."/>
            <person name="Toyoda A."/>
            <person name="Takaki Y."/>
            <person name="Nishi S."/>
            <person name="Hori S."/>
            <person name="Arai W."/>
            <person name="Tsubouchi T."/>
            <person name="Morono Y."/>
            <person name="Uchiyama I."/>
            <person name="Ito T."/>
            <person name="Fujiyama A."/>
            <person name="Inagaki F."/>
            <person name="Takami H."/>
        </authorList>
    </citation>
    <scope>NUCLEOTIDE SEQUENCE</scope>
    <source>
        <strain evidence="2">Expedition CK06-06</strain>
    </source>
</reference>
<feature type="transmembrane region" description="Helical" evidence="1">
    <location>
        <begin position="104"/>
        <end position="126"/>
    </location>
</feature>
<gene>
    <name evidence="2" type="ORF">S12H4_16575</name>
</gene>
<dbReference type="EMBL" id="BARW01008025">
    <property type="protein sequence ID" value="GAI79404.1"/>
    <property type="molecule type" value="Genomic_DNA"/>
</dbReference>
<keyword evidence="1" id="KW-1133">Transmembrane helix</keyword>
<comment type="caution">
    <text evidence="2">The sequence shown here is derived from an EMBL/GenBank/DDBJ whole genome shotgun (WGS) entry which is preliminary data.</text>
</comment>
<dbReference type="AlphaFoldDB" id="X1TH89"/>
<evidence type="ECO:0000313" key="2">
    <source>
        <dbReference type="EMBL" id="GAI79404.1"/>
    </source>
</evidence>
<proteinExistence type="predicted"/>
<evidence type="ECO:0000256" key="1">
    <source>
        <dbReference type="SAM" id="Phobius"/>
    </source>
</evidence>
<evidence type="ECO:0008006" key="3">
    <source>
        <dbReference type="Google" id="ProtNLM"/>
    </source>
</evidence>
<accession>X1TH89</accession>
<name>X1TH89_9ZZZZ</name>
<organism evidence="2">
    <name type="scientific">marine sediment metagenome</name>
    <dbReference type="NCBI Taxonomy" id="412755"/>
    <lineage>
        <taxon>unclassified sequences</taxon>
        <taxon>metagenomes</taxon>
        <taxon>ecological metagenomes</taxon>
    </lineage>
</organism>
<keyword evidence="1" id="KW-0472">Membrane</keyword>
<keyword evidence="1" id="KW-0812">Transmembrane</keyword>